<keyword evidence="5 6" id="KW-0539">Nucleus</keyword>
<dbReference type="PANTHER" id="PTHR46721:SF3">
    <property type="entry name" value="FORKHEAD BOX N1"/>
    <property type="match status" value="1"/>
</dbReference>
<dbReference type="InterPro" id="IPR036388">
    <property type="entry name" value="WH-like_DNA-bd_sf"/>
</dbReference>
<keyword evidence="10" id="KW-1185">Reference proteome</keyword>
<evidence type="ECO:0000259" key="8">
    <source>
        <dbReference type="PROSITE" id="PS50039"/>
    </source>
</evidence>
<proteinExistence type="predicted"/>
<dbReference type="AlphaFoldDB" id="A0AAD3MNE0"/>
<evidence type="ECO:0000256" key="2">
    <source>
        <dbReference type="ARBA" id="ARBA00023015"/>
    </source>
</evidence>
<dbReference type="GO" id="GO:0000981">
    <property type="term" value="F:DNA-binding transcription factor activity, RNA polymerase II-specific"/>
    <property type="evidence" value="ECO:0007669"/>
    <property type="project" value="TreeGrafter"/>
</dbReference>
<dbReference type="InterPro" id="IPR030456">
    <property type="entry name" value="TF_fork_head_CS_2"/>
</dbReference>
<reference evidence="9" key="1">
    <citation type="submission" date="2022-08" db="EMBL/GenBank/DDBJ databases">
        <title>Genome sequencing of akame (Lates japonicus).</title>
        <authorList>
            <person name="Hashiguchi Y."/>
            <person name="Takahashi H."/>
        </authorList>
    </citation>
    <scope>NUCLEOTIDE SEQUENCE</scope>
    <source>
        <strain evidence="9">Kochi</strain>
    </source>
</reference>
<evidence type="ECO:0000256" key="6">
    <source>
        <dbReference type="PROSITE-ProRule" id="PRU00089"/>
    </source>
</evidence>
<dbReference type="InterPro" id="IPR001766">
    <property type="entry name" value="Fork_head_dom"/>
</dbReference>
<dbReference type="InterPro" id="IPR036390">
    <property type="entry name" value="WH_DNA-bd_sf"/>
</dbReference>
<evidence type="ECO:0000256" key="5">
    <source>
        <dbReference type="ARBA" id="ARBA00023242"/>
    </source>
</evidence>
<evidence type="ECO:0000256" key="4">
    <source>
        <dbReference type="ARBA" id="ARBA00023163"/>
    </source>
</evidence>
<evidence type="ECO:0000256" key="3">
    <source>
        <dbReference type="ARBA" id="ARBA00023125"/>
    </source>
</evidence>
<comment type="caution">
    <text evidence="9">The sequence shown here is derived from an EMBL/GenBank/DDBJ whole genome shotgun (WGS) entry which is preliminary data.</text>
</comment>
<dbReference type="Proteomes" id="UP001279410">
    <property type="component" value="Unassembled WGS sequence"/>
</dbReference>
<dbReference type="EMBL" id="BRZM01000029">
    <property type="protein sequence ID" value="GLD57263.1"/>
    <property type="molecule type" value="Genomic_DNA"/>
</dbReference>
<organism evidence="9 10">
    <name type="scientific">Lates japonicus</name>
    <name type="common">Japanese lates</name>
    <dbReference type="NCBI Taxonomy" id="270547"/>
    <lineage>
        <taxon>Eukaryota</taxon>
        <taxon>Metazoa</taxon>
        <taxon>Chordata</taxon>
        <taxon>Craniata</taxon>
        <taxon>Vertebrata</taxon>
        <taxon>Euteleostomi</taxon>
        <taxon>Actinopterygii</taxon>
        <taxon>Neopterygii</taxon>
        <taxon>Teleostei</taxon>
        <taxon>Neoteleostei</taxon>
        <taxon>Acanthomorphata</taxon>
        <taxon>Carangaria</taxon>
        <taxon>Carangaria incertae sedis</taxon>
        <taxon>Centropomidae</taxon>
        <taxon>Lates</taxon>
    </lineage>
</organism>
<evidence type="ECO:0000313" key="10">
    <source>
        <dbReference type="Proteomes" id="UP001279410"/>
    </source>
</evidence>
<dbReference type="PROSITE" id="PS50039">
    <property type="entry name" value="FORK_HEAD_3"/>
    <property type="match status" value="1"/>
</dbReference>
<feature type="domain" description="Fork-head" evidence="8">
    <location>
        <begin position="131"/>
        <end position="204"/>
    </location>
</feature>
<dbReference type="GO" id="GO:0005634">
    <property type="term" value="C:nucleus"/>
    <property type="evidence" value="ECO:0007669"/>
    <property type="project" value="UniProtKB-SubCell"/>
</dbReference>
<dbReference type="GO" id="GO:0000976">
    <property type="term" value="F:transcription cis-regulatory region binding"/>
    <property type="evidence" value="ECO:0007669"/>
    <property type="project" value="TreeGrafter"/>
</dbReference>
<keyword evidence="4" id="KW-0804">Transcription</keyword>
<sequence>MITPQAKEGRGVCFTQQETSTYSLRAAAVNRRHSTDGTSSSGLGSAPGRGPADSNRFHPYRRQFSDGEVTASSCLQQCSSSFSCLQEVCSSDTHSHSSNSEAPPSWDQYNGNIQSSYPELPAVPMEASCFLSQSYPSHSSSSPLKQTAPDGWKNSVRHNLSLNKCFEKVESKNGNSSRKGCLWALNPAKVEKMQEELHKWRRKDPATVRRSMAKPEDLERLVGARPDKLRSLPPYPGPSLSSRVGPIYSTTSSSCSPAQLRPSCQPVRHPQYAHVRPQQPCYVPPAVAHPSNSFALYSPCAQQPAAGVPPSTGGLNSPIAGKMPPVYNYAMQAEYGVGLRSMQDLVLEGDASYDIDTLNPSLTDLQLQGNMWEELREDSLVSDPHGSTAPALQDPHAQISCQQVAPPVSQMSELTAVARCKAEYEDEDAGGGRTFEQHSYLNGLHPMVYSGVESLAGYLTSCTTSISLM</sequence>
<dbReference type="Gene3D" id="1.10.10.10">
    <property type="entry name" value="Winged helix-like DNA-binding domain superfamily/Winged helix DNA-binding domain"/>
    <property type="match status" value="1"/>
</dbReference>
<comment type="subcellular location">
    <subcellularLocation>
        <location evidence="6">Nucleus</location>
    </subcellularLocation>
</comment>
<feature type="region of interest" description="Disordered" evidence="7">
    <location>
        <begin position="27"/>
        <end position="59"/>
    </location>
</feature>
<protein>
    <submittedName>
        <fullName evidence="9">Forkhead box protein N1</fullName>
    </submittedName>
</protein>
<keyword evidence="1" id="KW-0217">Developmental protein</keyword>
<dbReference type="SUPFAM" id="SSF46785">
    <property type="entry name" value="Winged helix' DNA-binding domain"/>
    <property type="match status" value="1"/>
</dbReference>
<keyword evidence="2" id="KW-0805">Transcription regulation</keyword>
<keyword evidence="3 6" id="KW-0238">DNA-binding</keyword>
<dbReference type="InterPro" id="IPR049624">
    <property type="entry name" value="FOXN1_4"/>
</dbReference>
<dbReference type="PANTHER" id="PTHR46721">
    <property type="entry name" value="FORKHEAD BOX PROTEIN N1"/>
    <property type="match status" value="1"/>
</dbReference>
<evidence type="ECO:0000256" key="1">
    <source>
        <dbReference type="ARBA" id="ARBA00022473"/>
    </source>
</evidence>
<dbReference type="PROSITE" id="PS00658">
    <property type="entry name" value="FORK_HEAD_2"/>
    <property type="match status" value="1"/>
</dbReference>
<dbReference type="SMART" id="SM00339">
    <property type="entry name" value="FH"/>
    <property type="match status" value="1"/>
</dbReference>
<accession>A0AAD3MNE0</accession>
<dbReference type="Pfam" id="PF00250">
    <property type="entry name" value="Forkhead"/>
    <property type="match status" value="1"/>
</dbReference>
<evidence type="ECO:0000256" key="7">
    <source>
        <dbReference type="SAM" id="MobiDB-lite"/>
    </source>
</evidence>
<gene>
    <name evidence="9" type="ORF">AKAME5_000951500</name>
</gene>
<feature type="region of interest" description="Disordered" evidence="7">
    <location>
        <begin position="93"/>
        <end position="112"/>
    </location>
</feature>
<evidence type="ECO:0000313" key="9">
    <source>
        <dbReference type="EMBL" id="GLD57263.1"/>
    </source>
</evidence>
<feature type="DNA-binding region" description="Fork-head" evidence="6">
    <location>
        <begin position="131"/>
        <end position="204"/>
    </location>
</feature>
<name>A0AAD3MNE0_LATJO</name>